<evidence type="ECO:0008006" key="7">
    <source>
        <dbReference type="Google" id="ProtNLM"/>
    </source>
</evidence>
<organism evidence="5 6">
    <name type="scientific">Mycena citricolor</name>
    <dbReference type="NCBI Taxonomy" id="2018698"/>
    <lineage>
        <taxon>Eukaryota</taxon>
        <taxon>Fungi</taxon>
        <taxon>Dikarya</taxon>
        <taxon>Basidiomycota</taxon>
        <taxon>Agaricomycotina</taxon>
        <taxon>Agaricomycetes</taxon>
        <taxon>Agaricomycetidae</taxon>
        <taxon>Agaricales</taxon>
        <taxon>Marasmiineae</taxon>
        <taxon>Mycenaceae</taxon>
        <taxon>Mycena</taxon>
    </lineage>
</organism>
<dbReference type="PANTHER" id="PTHR10039:SF17">
    <property type="entry name" value="FUNGAL STAND N-TERMINAL GOODBYE DOMAIN-CONTAINING PROTEIN-RELATED"/>
    <property type="match status" value="1"/>
</dbReference>
<keyword evidence="1" id="KW-0677">Repeat</keyword>
<dbReference type="Gene3D" id="3.40.50.300">
    <property type="entry name" value="P-loop containing nucleotide triphosphate hydrolases"/>
    <property type="match status" value="1"/>
</dbReference>
<dbReference type="InterPro" id="IPR027417">
    <property type="entry name" value="P-loop_NTPase"/>
</dbReference>
<feature type="domain" description="DUF7708" evidence="3">
    <location>
        <begin position="68"/>
        <end position="211"/>
    </location>
</feature>
<keyword evidence="6" id="KW-1185">Reference proteome</keyword>
<proteinExistence type="predicted"/>
<dbReference type="Pfam" id="PF24809">
    <property type="entry name" value="DUF7708"/>
    <property type="match status" value="1"/>
</dbReference>
<feature type="domain" description="Nephrocystin 3-like N-terminal" evidence="4">
    <location>
        <begin position="288"/>
        <end position="450"/>
    </location>
</feature>
<dbReference type="Pfam" id="PF24883">
    <property type="entry name" value="NPHP3_N"/>
    <property type="match status" value="1"/>
</dbReference>
<evidence type="ECO:0000256" key="2">
    <source>
        <dbReference type="SAM" id="MobiDB-lite"/>
    </source>
</evidence>
<evidence type="ECO:0000313" key="6">
    <source>
        <dbReference type="Proteomes" id="UP001295794"/>
    </source>
</evidence>
<dbReference type="Proteomes" id="UP001295794">
    <property type="component" value="Unassembled WGS sequence"/>
</dbReference>
<comment type="caution">
    <text evidence="5">The sequence shown here is derived from an EMBL/GenBank/DDBJ whole genome shotgun (WGS) entry which is preliminary data.</text>
</comment>
<dbReference type="InterPro" id="IPR056125">
    <property type="entry name" value="DUF7708"/>
</dbReference>
<dbReference type="EMBL" id="CAVNYO010000405">
    <property type="protein sequence ID" value="CAK5275311.1"/>
    <property type="molecule type" value="Genomic_DNA"/>
</dbReference>
<feature type="compositionally biased region" description="Acidic residues" evidence="2">
    <location>
        <begin position="1135"/>
        <end position="1145"/>
    </location>
</feature>
<reference evidence="5" key="1">
    <citation type="submission" date="2023-11" db="EMBL/GenBank/DDBJ databases">
        <authorList>
            <person name="De Vega J J."/>
            <person name="De Vega J J."/>
        </authorList>
    </citation>
    <scope>NUCLEOTIDE SEQUENCE</scope>
</reference>
<feature type="region of interest" description="Disordered" evidence="2">
    <location>
        <begin position="229"/>
        <end position="250"/>
    </location>
</feature>
<name>A0AAD2HHU7_9AGAR</name>
<evidence type="ECO:0000259" key="3">
    <source>
        <dbReference type="Pfam" id="PF24809"/>
    </source>
</evidence>
<feature type="compositionally biased region" description="Acidic residues" evidence="2">
    <location>
        <begin position="1094"/>
        <end position="1104"/>
    </location>
</feature>
<evidence type="ECO:0000313" key="5">
    <source>
        <dbReference type="EMBL" id="CAK5275311.1"/>
    </source>
</evidence>
<evidence type="ECO:0000256" key="1">
    <source>
        <dbReference type="ARBA" id="ARBA00022737"/>
    </source>
</evidence>
<gene>
    <name evidence="5" type="ORF">MYCIT1_LOCUS22999</name>
</gene>
<protein>
    <recommendedName>
        <fullName evidence="7">NACHT domain-containing protein</fullName>
    </recommendedName>
</protein>
<dbReference type="SUPFAM" id="SSF52540">
    <property type="entry name" value="P-loop containing nucleoside triphosphate hydrolases"/>
    <property type="match status" value="1"/>
</dbReference>
<evidence type="ECO:0000259" key="4">
    <source>
        <dbReference type="Pfam" id="PF24883"/>
    </source>
</evidence>
<dbReference type="InterPro" id="IPR056884">
    <property type="entry name" value="NPHP3-like_N"/>
</dbReference>
<dbReference type="PANTHER" id="PTHR10039">
    <property type="entry name" value="AMELOGENIN"/>
    <property type="match status" value="1"/>
</dbReference>
<accession>A0AAD2HHU7</accession>
<feature type="region of interest" description="Disordered" evidence="2">
    <location>
        <begin position="1024"/>
        <end position="1165"/>
    </location>
</feature>
<sequence length="1501" mass="171142">MDARSTFKRAWDSYLSSLPEKKRKRKFVHDCCLGENPATAETVNQAIMALEQKSADGRGRRVAKKILGPVVAVLQDYSDIICNMASADPMPTALIWGALKIAIDGIHRYFNLFETIKKELLVLSEQIRRITFYDELYDHSDLLQEIFFRSYLNMIRFWSRVDKECESSCKWYGSRLLKAATSFSTIKLNSIIDDIKDDADQIEKVADILERTQGKAERQAAELERYQQTRERLESKQEREAQSTWREQNEVDRQGERYHKISQWLSVRSGDENNSTRLRNLSSLHLRGTCEWIFEDETYRKWDAGDIKPSVLWVHAPPASGKSTLSSCVIRAISGAAAPIAYHFYRFDQAMSASETLRLLASQLFDAYWQLNQVVSEEIYLRTHHSVCSLDTVQQLITELVKALPTCYLVLDGMDEECSDFMRWAEAATTVEFLAQLANQYPRVRLWCSSQYRSILNEQLKAYTVLDIKDGVTRDVSLFLSRDNPELMDLEVSDSDKDDVLNSLKARAESNFLWASLMVKSLKAGQETSSLSHLKQFVADGLADNLDEYYRKIFSRFEKQNWSLVSKVFALVAFARRPLRMLELREAVGLLQSKNPLVLEQDSLPFTKHLRTLLSPLIEMQPAGHEDDPDDYTCRLFHSTLRDFLLRNPTILQPVANDAKDLVIDQRVIARTCLMYLFQTRYTHLLRKTDGHWVDAQGIPAHQHQFHLYAAKYWDKHLSECNKTEDLSHRVNRFITSPNFLTCIQVQSLWIDAQFGVFSYTAQKDDRVYLRRMFPRWFVNDTADGKKLWEDLRAFVHEWRYFLCSSRLEDSQSDTLPYAGELDRCWWNVLGPQNFLSRNDCRYDTFSFQSDDSQGLAFGSHFFEGLSSDGNELCTLRLVSRKQAQYIYYCEQWTCSLEGTTKIRSQYISTNEIDTNSRLYSTRDSNSSNARPGSATLVAFSPSNEFLRIGSQIFKRDELGDYAPLVGLSAQALKYPEAPEEMIARDNIVVLASRRVPVHVDLYSTGLSDEKVETLKPFLDNAVKAEREEDSDSDGVEFEFSSSEEDEDEAYETWSEGSTEESDRFADDIISPWAGPPSDLDSDDDHSSASSDSESVDGSEEEDESKTTESSDGEIDPSSIVGYGYPHNDDRDGWQSEDSDSDDSGSNDSGYARYPRHRFGAPKPHPDLKATLDVYDSRSSTRVFHFSRPIPFLLYDSAPAIHPSKPLVVWPLGAGDVLFADYAANTFFIRKLRPSTSFTRHVFMKAHFSPSGEHLHFASLEGQRKPSDSHGKNKNETVPVRLALLLSTYRLSKRKTTTSPPSLIHRARVELGSCLSISVSFLLYTLTWTPTELYFTQSSNKLRVTRLSLFPVAEHVAAPVIRRCPVLIPRKPIFLPDSAQRRRVSFFPPSDGSTTAKIIVGSDSRGRAAQILQQLRHPTAPDDQIPGKGDKKSLVSLHSVKHLFKGIQPVGCLVDEEADLGGWRTCHNCCDLPDDLGIAHLDDRLERFDPNDDCDLEPYIE</sequence>
<feature type="compositionally biased region" description="Acidic residues" evidence="2">
    <location>
        <begin position="1028"/>
        <end position="1051"/>
    </location>
</feature>